<reference evidence="4" key="1">
    <citation type="journal article" date="2019" name="Int. J. Syst. Evol. Microbiol.">
        <title>The Global Catalogue of Microorganisms (GCM) 10K type strain sequencing project: providing services to taxonomists for standard genome sequencing and annotation.</title>
        <authorList>
            <consortium name="The Broad Institute Genomics Platform"/>
            <consortium name="The Broad Institute Genome Sequencing Center for Infectious Disease"/>
            <person name="Wu L."/>
            <person name="Ma J."/>
        </authorList>
    </citation>
    <scope>NUCLEOTIDE SEQUENCE [LARGE SCALE GENOMIC DNA]</scope>
    <source>
        <strain evidence="4">KCTC 33576</strain>
    </source>
</reference>
<gene>
    <name evidence="3" type="ORF">ACFSYH_04490</name>
</gene>
<accession>A0ABW5XBK6</accession>
<keyword evidence="4" id="KW-1185">Reference proteome</keyword>
<dbReference type="Pfam" id="PF13559">
    <property type="entry name" value="DUF4129"/>
    <property type="match status" value="1"/>
</dbReference>
<dbReference type="InterPro" id="IPR025403">
    <property type="entry name" value="TgpA-like_C"/>
</dbReference>
<keyword evidence="1" id="KW-1133">Transmembrane helix</keyword>
<dbReference type="EMBL" id="JBHUOP010000002">
    <property type="protein sequence ID" value="MFD2839826.1"/>
    <property type="molecule type" value="Genomic_DNA"/>
</dbReference>
<evidence type="ECO:0000313" key="3">
    <source>
        <dbReference type="EMBL" id="MFD2839826.1"/>
    </source>
</evidence>
<evidence type="ECO:0000313" key="4">
    <source>
        <dbReference type="Proteomes" id="UP001597391"/>
    </source>
</evidence>
<name>A0ABW5XBK6_9MICO</name>
<evidence type="ECO:0000256" key="1">
    <source>
        <dbReference type="SAM" id="Phobius"/>
    </source>
</evidence>
<proteinExistence type="predicted"/>
<dbReference type="RefSeq" id="WP_377465390.1">
    <property type="nucleotide sequence ID" value="NZ_JBHUOP010000002.1"/>
</dbReference>
<feature type="transmembrane region" description="Helical" evidence="1">
    <location>
        <begin position="68"/>
        <end position="89"/>
    </location>
</feature>
<keyword evidence="1" id="KW-0472">Membrane</keyword>
<evidence type="ECO:0000259" key="2">
    <source>
        <dbReference type="Pfam" id="PF13559"/>
    </source>
</evidence>
<feature type="domain" description="Protein-glutamine gamma-glutamyltransferase-like C-terminal" evidence="2">
    <location>
        <begin position="132"/>
        <end position="201"/>
    </location>
</feature>
<sequence length="221" mass="24301">MSATVVSTLMRLEPPLEPSADEARNLLQSELSNPIYQPASEPWYLRILNRIMEFLDSLAGTRMSTGTLLWIFLAVVVFLVVVFIVAGPIRRARKTRKDNTLFSVDVITASEYRERAQRAAALGNFSQAAVELYRACVRRAEETVVISEHPGRTAHEAATSISAAIPSLESDVLWAAVVFDLVEYGDGSATAQDVARLEDLYTQLEHSSRTSSEVALEVVGS</sequence>
<dbReference type="Proteomes" id="UP001597391">
    <property type="component" value="Unassembled WGS sequence"/>
</dbReference>
<protein>
    <submittedName>
        <fullName evidence="3">DUF4129 domain-containing protein</fullName>
    </submittedName>
</protein>
<organism evidence="3 4">
    <name type="scientific">Populibacterium corticicola</name>
    <dbReference type="NCBI Taxonomy" id="1812826"/>
    <lineage>
        <taxon>Bacteria</taxon>
        <taxon>Bacillati</taxon>
        <taxon>Actinomycetota</taxon>
        <taxon>Actinomycetes</taxon>
        <taxon>Micrococcales</taxon>
        <taxon>Jonesiaceae</taxon>
        <taxon>Populibacterium</taxon>
    </lineage>
</organism>
<keyword evidence="1" id="KW-0812">Transmembrane</keyword>
<comment type="caution">
    <text evidence="3">The sequence shown here is derived from an EMBL/GenBank/DDBJ whole genome shotgun (WGS) entry which is preliminary data.</text>
</comment>